<keyword evidence="7" id="KW-1185">Reference proteome</keyword>
<dbReference type="Gene3D" id="1.25.40.10">
    <property type="entry name" value="Tetratricopeptide repeat domain"/>
    <property type="match status" value="1"/>
</dbReference>
<sequence length="331" mass="35723">MALAAGGLIASFLTALPATAQNASVQDASAQTAAPPPVFQNSGERTIRALEALAGKGSARAQYELAMRYEVGKGVNRDERMALSLYCRAARQDYAEAAYRAGRMHMAGRGAVSKDEELGRSWLRRAAQLGNEDAAQMVKPASASSRSTASKAPDRCEPPSVRWGVIRMPPKEIRAMVTKMAPSYGLDPDLVLAVIAVESGYRVDVVSEKNAMGLMQLIPETAERFGVTKPFDPEQNLRGGMKYLRWLLAYFDGNVTLALAGYNAGEGAVLQYKGVPPYRETQDYVVKVHSVYPRRVHPHDPGVVRSAGLPAAKQEEVAELSISRSGGASKR</sequence>
<comment type="similarity">
    <text evidence="2">Belongs to the virb1 family.</text>
</comment>
<feature type="chain" id="PRO_5040513662" evidence="4">
    <location>
        <begin position="21"/>
        <end position="331"/>
    </location>
</feature>
<reference evidence="6 7" key="1">
    <citation type="journal article" date="2011" name="PLoS Genet.">
        <title>Azospirillum genomes reveal transition of bacteria from aquatic to terrestrial environments.</title>
        <authorList>
            <person name="Wisniewski-Dye F."/>
            <person name="Borziak K."/>
            <person name="Khalsa-Moyers G."/>
            <person name="Alexandre G."/>
            <person name="Sukharnikov L.O."/>
            <person name="Wuichet K."/>
            <person name="Hurst G.B."/>
            <person name="McDonald W.H."/>
            <person name="Robertson J.S."/>
            <person name="Barbe V."/>
            <person name="Calteau A."/>
            <person name="Rouy Z."/>
            <person name="Mangenot S."/>
            <person name="Prigent-Combaret C."/>
            <person name="Normand P."/>
            <person name="Boyer M."/>
            <person name="Siguier P."/>
            <person name="Dessaux Y."/>
            <person name="Elmerich C."/>
            <person name="Condemine G."/>
            <person name="Krishnen G."/>
            <person name="Kennedy I."/>
            <person name="Paterson A.H."/>
            <person name="Gonzalez V."/>
            <person name="Mavingui P."/>
            <person name="Zhulin I.B."/>
        </authorList>
    </citation>
    <scope>NUCLEOTIDE SEQUENCE [LARGE SCALE GENOMIC DNA]</scope>
    <source>
        <strain evidence="6 7">Sp245</strain>
    </source>
</reference>
<evidence type="ECO:0000256" key="4">
    <source>
        <dbReference type="SAM" id="SignalP"/>
    </source>
</evidence>
<feature type="region of interest" description="Disordered" evidence="3">
    <location>
        <begin position="133"/>
        <end position="161"/>
    </location>
</feature>
<dbReference type="PANTHER" id="PTHR37423">
    <property type="entry name" value="SOLUBLE LYTIC MUREIN TRANSGLYCOSYLASE-RELATED"/>
    <property type="match status" value="1"/>
</dbReference>
<dbReference type="InterPro" id="IPR011990">
    <property type="entry name" value="TPR-like_helical_dom_sf"/>
</dbReference>
<feature type="signal peptide" evidence="4">
    <location>
        <begin position="1"/>
        <end position="20"/>
    </location>
</feature>
<evidence type="ECO:0000259" key="5">
    <source>
        <dbReference type="Pfam" id="PF01464"/>
    </source>
</evidence>
<dbReference type="KEGG" id="abs:AZOBR_150069"/>
<gene>
    <name evidence="6" type="ORF">AZOBR_150069</name>
</gene>
<feature type="domain" description="Transglycosylase SLT" evidence="5">
    <location>
        <begin position="178"/>
        <end position="277"/>
    </location>
</feature>
<dbReference type="SMART" id="SM00671">
    <property type="entry name" value="SEL1"/>
    <property type="match status" value="2"/>
</dbReference>
<dbReference type="Gene3D" id="1.10.530.10">
    <property type="match status" value="1"/>
</dbReference>
<evidence type="ECO:0000256" key="1">
    <source>
        <dbReference type="ARBA" id="ARBA00007734"/>
    </source>
</evidence>
<feature type="compositionally biased region" description="Low complexity" evidence="3">
    <location>
        <begin position="141"/>
        <end position="151"/>
    </location>
</feature>
<evidence type="ECO:0000313" key="6">
    <source>
        <dbReference type="EMBL" id="CCC98651.1"/>
    </source>
</evidence>
<evidence type="ECO:0000313" key="7">
    <source>
        <dbReference type="Proteomes" id="UP000007319"/>
    </source>
</evidence>
<comment type="similarity">
    <text evidence="1">Belongs to the transglycosylase Slt family.</text>
</comment>
<dbReference type="PANTHER" id="PTHR37423:SF2">
    <property type="entry name" value="MEMBRANE-BOUND LYTIC MUREIN TRANSGLYCOSYLASE C"/>
    <property type="match status" value="1"/>
</dbReference>
<dbReference type="InterPro" id="IPR006597">
    <property type="entry name" value="Sel1-like"/>
</dbReference>
<dbReference type="Proteomes" id="UP000007319">
    <property type="component" value="Chromosome"/>
</dbReference>
<dbReference type="SUPFAM" id="SSF81901">
    <property type="entry name" value="HCP-like"/>
    <property type="match status" value="1"/>
</dbReference>
<dbReference type="Pfam" id="PF01464">
    <property type="entry name" value="SLT"/>
    <property type="match status" value="1"/>
</dbReference>
<name>A0A9P1JRY2_9PROT</name>
<dbReference type="RefSeq" id="WP_014240864.1">
    <property type="nucleotide sequence ID" value="NC_016617.1"/>
</dbReference>
<dbReference type="Pfam" id="PF08238">
    <property type="entry name" value="Sel1"/>
    <property type="match status" value="2"/>
</dbReference>
<keyword evidence="4" id="KW-0732">Signal</keyword>
<evidence type="ECO:0000256" key="3">
    <source>
        <dbReference type="SAM" id="MobiDB-lite"/>
    </source>
</evidence>
<dbReference type="CDD" id="cd00254">
    <property type="entry name" value="LT-like"/>
    <property type="match status" value="1"/>
</dbReference>
<organism evidence="6 7">
    <name type="scientific">Azospirillum baldaniorum</name>
    <dbReference type="NCBI Taxonomy" id="1064539"/>
    <lineage>
        <taxon>Bacteria</taxon>
        <taxon>Pseudomonadati</taxon>
        <taxon>Pseudomonadota</taxon>
        <taxon>Alphaproteobacteria</taxon>
        <taxon>Rhodospirillales</taxon>
        <taxon>Azospirillaceae</taxon>
        <taxon>Azospirillum</taxon>
    </lineage>
</organism>
<dbReference type="EMBL" id="HE577327">
    <property type="protein sequence ID" value="CCC98651.1"/>
    <property type="molecule type" value="Genomic_DNA"/>
</dbReference>
<dbReference type="AlphaFoldDB" id="A0A9P1JRY2"/>
<protein>
    <submittedName>
        <fullName evidence="6">Lytic transglycosylase</fullName>
    </submittedName>
</protein>
<accession>A0A9P1JRY2</accession>
<dbReference type="InterPro" id="IPR023346">
    <property type="entry name" value="Lysozyme-like_dom_sf"/>
</dbReference>
<proteinExistence type="inferred from homology"/>
<dbReference type="InterPro" id="IPR008258">
    <property type="entry name" value="Transglycosylase_SLT_dom_1"/>
</dbReference>
<dbReference type="SUPFAM" id="SSF53955">
    <property type="entry name" value="Lysozyme-like"/>
    <property type="match status" value="1"/>
</dbReference>
<evidence type="ECO:0000256" key="2">
    <source>
        <dbReference type="ARBA" id="ARBA00009387"/>
    </source>
</evidence>